<evidence type="ECO:0000313" key="3">
    <source>
        <dbReference type="Proteomes" id="UP000516148"/>
    </source>
</evidence>
<reference evidence="2 3" key="1">
    <citation type="submission" date="2020-09" db="EMBL/GenBank/DDBJ databases">
        <title>Sphingomonas sp., a new species isolated from pork steak.</title>
        <authorList>
            <person name="Heidler von Heilborn D."/>
        </authorList>
    </citation>
    <scope>NUCLEOTIDE SEQUENCE [LARGE SCALE GENOMIC DNA]</scope>
    <source>
        <strain evidence="3">S8-3T</strain>
    </source>
</reference>
<dbReference type="KEGG" id="spap:H3Z74_20560"/>
<feature type="region of interest" description="Disordered" evidence="1">
    <location>
        <begin position="1"/>
        <end position="30"/>
    </location>
</feature>
<dbReference type="EMBL" id="CP061038">
    <property type="protein sequence ID" value="QNQ12147.1"/>
    <property type="molecule type" value="Genomic_DNA"/>
</dbReference>
<name>A0A7H0LR44_9SPHN</name>
<evidence type="ECO:0000313" key="2">
    <source>
        <dbReference type="EMBL" id="QNQ12147.1"/>
    </source>
</evidence>
<gene>
    <name evidence="2" type="ORF">H3Z74_20560</name>
</gene>
<keyword evidence="3" id="KW-1185">Reference proteome</keyword>
<dbReference type="AlphaFoldDB" id="A0A7H0LR44"/>
<organism evidence="2 3">
    <name type="scientific">Sphingomonas alpina</name>
    <dbReference type="NCBI Taxonomy" id="653931"/>
    <lineage>
        <taxon>Bacteria</taxon>
        <taxon>Pseudomonadati</taxon>
        <taxon>Pseudomonadota</taxon>
        <taxon>Alphaproteobacteria</taxon>
        <taxon>Sphingomonadales</taxon>
        <taxon>Sphingomonadaceae</taxon>
        <taxon>Sphingomonas</taxon>
    </lineage>
</organism>
<dbReference type="Proteomes" id="UP000516148">
    <property type="component" value="Chromosome"/>
</dbReference>
<dbReference type="RefSeq" id="WP_187764445.1">
    <property type="nucleotide sequence ID" value="NZ_CP061038.1"/>
</dbReference>
<feature type="compositionally biased region" description="Gly residues" evidence="1">
    <location>
        <begin position="20"/>
        <end position="30"/>
    </location>
</feature>
<protein>
    <submittedName>
        <fullName evidence="2">Uncharacterized protein</fullName>
    </submittedName>
</protein>
<evidence type="ECO:0000256" key="1">
    <source>
        <dbReference type="SAM" id="MobiDB-lite"/>
    </source>
</evidence>
<feature type="compositionally biased region" description="Pro residues" evidence="1">
    <location>
        <begin position="1"/>
        <end position="12"/>
    </location>
</feature>
<proteinExistence type="predicted"/>
<sequence length="30" mass="3415">MWRYRPAPPPGHPQRILNGWPGGGAGRYRL</sequence>
<accession>A0A7H0LR44</accession>